<reference evidence="9 15" key="5">
    <citation type="submission" date="2018-05" db="EMBL/GenBank/DDBJ databases">
        <title>Vancomycin-resistant Enterococcus faecium strain from Chelyabinsk, Russia.</title>
        <authorList>
            <person name="Gostev V."/>
            <person name="Goncharov A."/>
            <person name="Kolodzhieva V."/>
            <person name="Suvorov A."/>
            <person name="Sidorenko S."/>
            <person name="Zueva L."/>
        </authorList>
    </citation>
    <scope>NUCLEOTIDE SEQUENCE [LARGE SCALE GENOMIC DNA]</scope>
    <source>
        <strain evidence="9 15">20</strain>
    </source>
</reference>
<dbReference type="EMBL" id="CP033042">
    <property type="protein sequence ID" value="AYM74328.1"/>
    <property type="molecule type" value="Genomic_DNA"/>
</dbReference>
<name>A0A0V7YDX9_ENTFC</name>
<proteinExistence type="predicted"/>
<dbReference type="EMBL" id="WEFP01000003">
    <property type="protein sequence ID" value="KAB7572613.1"/>
    <property type="molecule type" value="Genomic_DNA"/>
</dbReference>
<dbReference type="InterPro" id="IPR035395">
    <property type="entry name" value="DUF5415"/>
</dbReference>
<evidence type="ECO:0000313" key="1">
    <source>
        <dbReference type="EMBL" id="AYM74328.1"/>
    </source>
</evidence>
<dbReference type="Proteomes" id="UP000183509">
    <property type="component" value="Unassembled WGS sequence"/>
</dbReference>
<dbReference type="STRING" id="1352.AL014_00780"/>
<dbReference type="EMBL" id="LRHK01000010">
    <property type="protein sequence ID" value="KWX16058.1"/>
    <property type="molecule type" value="Genomic_DNA"/>
</dbReference>
<evidence type="ECO:0000313" key="13">
    <source>
        <dbReference type="Proteomes" id="UP000183509"/>
    </source>
</evidence>
<evidence type="ECO:0000313" key="7">
    <source>
        <dbReference type="EMBL" id="MDT2371045.1"/>
    </source>
</evidence>
<evidence type="ECO:0000313" key="18">
    <source>
        <dbReference type="Proteomes" id="UP000469871"/>
    </source>
</evidence>
<dbReference type="AlphaFoldDB" id="A0A0V7YDX9"/>
<geneLocation type="plasmid" evidence="1 16">
    <name>unnamed</name>
</geneLocation>
<dbReference type="EMBL" id="JARPTX010000069">
    <property type="protein sequence ID" value="MDT2371045.1"/>
    <property type="molecule type" value="Genomic_DNA"/>
</dbReference>
<reference evidence="10 17" key="4">
    <citation type="submission" date="2017-12" db="EMBL/GenBank/DDBJ databases">
        <title>A pool of 800 enterococci isolated from chicken carcass rinse samples from New Zealand.</title>
        <authorList>
            <person name="Zhang J."/>
            <person name="Rogers L."/>
            <person name="Midwinter A."/>
            <person name="French N."/>
        </authorList>
    </citation>
    <scope>NUCLEOTIDE SEQUENCE [LARGE SCALE GENOMIC DNA]</scope>
    <source>
        <strain evidence="10 17">EN697</strain>
    </source>
</reference>
<keyword evidence="1" id="KW-0614">Plasmid</keyword>
<evidence type="ECO:0000313" key="4">
    <source>
        <dbReference type="EMBL" id="KWX16058.1"/>
    </source>
</evidence>
<evidence type="ECO:0000313" key="8">
    <source>
        <dbReference type="EMBL" id="PHL20995.1"/>
    </source>
</evidence>
<evidence type="ECO:0000313" key="14">
    <source>
        <dbReference type="Proteomes" id="UP000224303"/>
    </source>
</evidence>
<evidence type="ECO:0000313" key="2">
    <source>
        <dbReference type="EMBL" id="KAB7572613.1"/>
    </source>
</evidence>
<evidence type="ECO:0000313" key="5">
    <source>
        <dbReference type="EMBL" id="KWX16251.1"/>
    </source>
</evidence>
<dbReference type="PATRIC" id="fig|1352.1358.peg.2992"/>
<evidence type="ECO:0000313" key="10">
    <source>
        <dbReference type="EMBL" id="RXU84841.1"/>
    </source>
</evidence>
<dbReference type="EMBL" id="PCGC01000027">
    <property type="protein sequence ID" value="PHL20995.1"/>
    <property type="molecule type" value="Genomic_DNA"/>
</dbReference>
<sequence length="80" mass="9269">MIASLFICPEGGITVAKAKTPFEKAASKILERRGVSETQWKQEVLEKAQFDLLRGKDKDLEGYIYQREREKLVFDEIIKH</sequence>
<dbReference type="EMBL" id="FKLM01000055">
    <property type="protein sequence ID" value="SAM51554.1"/>
    <property type="molecule type" value="Genomic_DNA"/>
</dbReference>
<reference evidence="1 16" key="6">
    <citation type="submission" date="2018-10" db="EMBL/GenBank/DDBJ databases">
        <title>Escaping from acidified nitrite in gastric host defense: Transcriptomic basis for resistance to free nitrous acid in Enterococcus faecalis.</title>
        <authorList>
            <person name="Yu Z."/>
            <person name="Shi D."/>
            <person name="Liu W."/>
            <person name="Meng F."/>
        </authorList>
    </citation>
    <scope>NUCLEOTIDE SEQUENCE [LARGE SCALE GENOMIC DNA]</scope>
    <source>
        <strain evidence="1 16">JE1</strain>
        <plasmid evidence="1 16">unnamed</plasmid>
    </source>
</reference>
<dbReference type="Proteomes" id="UP000469871">
    <property type="component" value="Unassembled WGS sequence"/>
</dbReference>
<reference evidence="3 12" key="1">
    <citation type="submission" date="2016-01" db="EMBL/GenBank/DDBJ databases">
        <title>Molecular Mechanisms for transfer of large genomic segments between Enterococcus faecium strains.</title>
        <authorList>
            <person name="Garcia-Solache M.A."/>
            <person name="Lebreton F."/>
            <person name="Mclaughlin R.E."/>
            <person name="Whiteaker J.D."/>
            <person name="Gilmore M.S."/>
            <person name="Rice L.B."/>
        </authorList>
    </citation>
    <scope>NUCLEOTIDE SEQUENCE [LARGE SCALE GENOMIC DNA]</scope>
    <source>
        <strain evidence="3 12">D344RRF x C68</strain>
    </source>
</reference>
<reference evidence="8 14" key="3">
    <citation type="submission" date="2017-10" db="EMBL/GenBank/DDBJ databases">
        <title>Draft genomes of the Enterococcus faecium isolated from human feces before and after Helicobacter pylori eradication therapy.</title>
        <authorList>
            <person name="Prianichniikov N.A."/>
            <person name="Glushchenko O.E."/>
            <person name="Malakhova M.V."/>
        </authorList>
    </citation>
    <scope>NUCLEOTIDE SEQUENCE [LARGE SCALE GENOMIC DNA]</scope>
    <source>
        <strain evidence="8 14">Hp_5-7</strain>
    </source>
</reference>
<dbReference type="Proteomes" id="UP001139644">
    <property type="component" value="Unassembled WGS sequence"/>
</dbReference>
<evidence type="ECO:0000313" key="6">
    <source>
        <dbReference type="EMBL" id="MBX4222734.1"/>
    </source>
</evidence>
<dbReference type="Proteomes" id="UP000249070">
    <property type="component" value="Unassembled WGS sequence"/>
</dbReference>
<dbReference type="EMBL" id="JAIFOC010000057">
    <property type="protein sequence ID" value="MBX4222734.1"/>
    <property type="molecule type" value="Genomic_DNA"/>
</dbReference>
<accession>A0A0V7YDX9</accession>
<dbReference type="Proteomes" id="UP000224303">
    <property type="component" value="Unassembled WGS sequence"/>
</dbReference>
<evidence type="ECO:0000313" key="9">
    <source>
        <dbReference type="EMBL" id="PZM52920.1"/>
    </source>
</evidence>
<reference evidence="6" key="8">
    <citation type="journal article" date="2022" name="J. Anim. Sci.">
        <title>Whole genome sequence analyses-based assessment of virulence potential and antimicrobial susceptibilities and resistance of Enterococcus faecium strains isolated from commercial swine and cattle probiotic products.</title>
        <authorList>
            <person name="Shridhar P.B."/>
            <person name="Amachawadi R.G."/>
            <person name="Tokach M."/>
            <person name="Patel I."/>
            <person name="Gangiredla J."/>
            <person name="Mammel M."/>
            <person name="Nagaraja T.G."/>
        </authorList>
    </citation>
    <scope>NUCLEOTIDE SEQUENCE</scope>
    <source>
        <strain evidence="6">EF215</strain>
    </source>
</reference>
<dbReference type="Proteomes" id="UP000289562">
    <property type="component" value="Unassembled WGS sequence"/>
</dbReference>
<evidence type="ECO:0000313" key="3">
    <source>
        <dbReference type="EMBL" id="KWX16016.1"/>
    </source>
</evidence>
<dbReference type="EMBL" id="QHGU01000143">
    <property type="protein sequence ID" value="PZM52920.1"/>
    <property type="molecule type" value="Genomic_DNA"/>
</dbReference>
<protein>
    <submittedName>
        <fullName evidence="6">DUF5415 family protein</fullName>
    </submittedName>
</protein>
<evidence type="ECO:0000313" key="15">
    <source>
        <dbReference type="Proteomes" id="UP000249070"/>
    </source>
</evidence>
<evidence type="ECO:0000313" key="17">
    <source>
        <dbReference type="Proteomes" id="UP000289562"/>
    </source>
</evidence>
<evidence type="ECO:0000313" key="12">
    <source>
        <dbReference type="Proteomes" id="UP000070452"/>
    </source>
</evidence>
<evidence type="ECO:0000313" key="11">
    <source>
        <dbReference type="EMBL" id="SAM51554.1"/>
    </source>
</evidence>
<dbReference type="EMBL" id="PJVH01000058">
    <property type="protein sequence ID" value="RXU84841.1"/>
    <property type="molecule type" value="Genomic_DNA"/>
</dbReference>
<organism evidence="8 14">
    <name type="scientific">Enterococcus faecium</name>
    <name type="common">Streptococcus faecium</name>
    <dbReference type="NCBI Taxonomy" id="1352"/>
    <lineage>
        <taxon>Bacteria</taxon>
        <taxon>Bacillati</taxon>
        <taxon>Bacillota</taxon>
        <taxon>Bacilli</taxon>
        <taxon>Lactobacillales</taxon>
        <taxon>Enterococcaceae</taxon>
        <taxon>Enterococcus</taxon>
    </lineage>
</organism>
<dbReference type="EMBL" id="LRHK01000008">
    <property type="protein sequence ID" value="KWX16251.1"/>
    <property type="molecule type" value="Genomic_DNA"/>
</dbReference>
<dbReference type="Proteomes" id="UP000070452">
    <property type="component" value="Unassembled WGS sequence"/>
</dbReference>
<reference evidence="2 18" key="7">
    <citation type="submission" date="2019-10" db="EMBL/GenBank/DDBJ databases">
        <title>Evolutionary dynamics of vancomycin-resistant Enterococcus faecium during gastrointestinal tract colonization and bloodstream infection in immunocompromised pediatric patients.</title>
        <authorList>
            <person name="Chilambi G.S."/>
            <person name="Nordstrom H.R."/>
            <person name="Evans D.R."/>
            <person name="Ferrolino J."/>
            <person name="Hayden R.T."/>
            <person name="Maron G.M."/>
            <person name="Vo A.N."/>
            <person name="Gilmore M.S."/>
            <person name="Wolf J."/>
            <person name="Rosch J.W."/>
            <person name="Van Tyne D."/>
        </authorList>
    </citation>
    <scope>NUCLEOTIDE SEQUENCE [LARGE SCALE GENOMIC DNA]</scope>
    <source>
        <strain evidence="2 18">VRECG27</strain>
    </source>
</reference>
<reference evidence="11 13" key="2">
    <citation type="submission" date="2016-04" db="EMBL/GenBank/DDBJ databases">
        <authorList>
            <person name="Millard A."/>
        </authorList>
    </citation>
    <scope>NUCLEOTIDE SEQUENCE [LARGE SCALE GENOMIC DNA]</scope>
    <source>
        <strain evidence="11">Isolate 22</strain>
    </source>
</reference>
<dbReference type="RefSeq" id="WP_002305229.1">
    <property type="nucleotide sequence ID" value="NZ_AP019395.1"/>
</dbReference>
<gene>
    <name evidence="5" type="ORF">AWT83_16030</name>
    <name evidence="3" type="ORF">AWT83_17495</name>
    <name evidence="4" type="ORF">AWT83_17735</name>
    <name evidence="8" type="ORF">CQR37_10875</name>
    <name evidence="10" type="ORF">CYQ77_12250</name>
    <name evidence="1" type="ORF">D9Z05_13925</name>
    <name evidence="9" type="ORF">DKP91_14755</name>
    <name evidence="11" type="ORF">DTPHA_602398</name>
    <name evidence="2" type="ORF">GBM73_14560</name>
    <name evidence="6" type="ORF">KYX88_07865</name>
    <name evidence="7" type="ORF">P6Z85_13035</name>
</gene>
<dbReference type="Proteomes" id="UP000275747">
    <property type="component" value="Plasmid unnamed"/>
</dbReference>
<evidence type="ECO:0000313" key="16">
    <source>
        <dbReference type="Proteomes" id="UP000275747"/>
    </source>
</evidence>
<dbReference type="Pfam" id="PF17436">
    <property type="entry name" value="DUF5415"/>
    <property type="match status" value="1"/>
</dbReference>
<dbReference type="EMBL" id="LRHK01000010">
    <property type="protein sequence ID" value="KWX16016.1"/>
    <property type="molecule type" value="Genomic_DNA"/>
</dbReference>
<dbReference type="Proteomes" id="UP001260956">
    <property type="component" value="Unassembled WGS sequence"/>
</dbReference>
<reference evidence="7" key="9">
    <citation type="submission" date="2023-03" db="EMBL/GenBank/DDBJ databases">
        <authorList>
            <person name="Shen W."/>
            <person name="Cai J."/>
        </authorList>
    </citation>
    <scope>NUCLEOTIDE SEQUENCE</scope>
    <source>
        <strain evidence="7">B1010-2</strain>
    </source>
</reference>